<dbReference type="Proteomes" id="UP001054857">
    <property type="component" value="Unassembled WGS sequence"/>
</dbReference>
<dbReference type="AlphaFoldDB" id="A0AAD3DIX2"/>
<keyword evidence="2" id="KW-1185">Reference proteome</keyword>
<reference evidence="1 2" key="1">
    <citation type="journal article" date="2021" name="Sci. Rep.">
        <title>Genome sequencing of the multicellular alga Astrephomene provides insights into convergent evolution of germ-soma differentiation.</title>
        <authorList>
            <person name="Yamashita S."/>
            <person name="Yamamoto K."/>
            <person name="Matsuzaki R."/>
            <person name="Suzuki S."/>
            <person name="Yamaguchi H."/>
            <person name="Hirooka S."/>
            <person name="Minakuchi Y."/>
            <person name="Miyagishima S."/>
            <person name="Kawachi M."/>
            <person name="Toyoda A."/>
            <person name="Nozaki H."/>
        </authorList>
    </citation>
    <scope>NUCLEOTIDE SEQUENCE [LARGE SCALE GENOMIC DNA]</scope>
    <source>
        <strain evidence="1 2">NIES-4017</strain>
    </source>
</reference>
<sequence>MSSQASDLLFQFDTESPEDYSFATGNANADLEGTPATPPICHLARQPSLAEWLDESPAAGACWLQQEVSSLLADLTLAPPQHRHDHHNTHILARLCTALHRRHRRRPGFTARLVHP</sequence>
<proteinExistence type="predicted"/>
<comment type="caution">
    <text evidence="1">The sequence shown here is derived from an EMBL/GenBank/DDBJ whole genome shotgun (WGS) entry which is preliminary data.</text>
</comment>
<name>A0AAD3DIX2_9CHLO</name>
<organism evidence="1 2">
    <name type="scientific">Astrephomene gubernaculifera</name>
    <dbReference type="NCBI Taxonomy" id="47775"/>
    <lineage>
        <taxon>Eukaryota</taxon>
        <taxon>Viridiplantae</taxon>
        <taxon>Chlorophyta</taxon>
        <taxon>core chlorophytes</taxon>
        <taxon>Chlorophyceae</taxon>
        <taxon>CS clade</taxon>
        <taxon>Chlamydomonadales</taxon>
        <taxon>Astrephomenaceae</taxon>
        <taxon>Astrephomene</taxon>
    </lineage>
</organism>
<gene>
    <name evidence="1" type="ORF">Agub_g3486</name>
</gene>
<protein>
    <submittedName>
        <fullName evidence="1">Uncharacterized protein</fullName>
    </submittedName>
</protein>
<dbReference type="EMBL" id="BMAR01000003">
    <property type="protein sequence ID" value="GFR42675.1"/>
    <property type="molecule type" value="Genomic_DNA"/>
</dbReference>
<evidence type="ECO:0000313" key="1">
    <source>
        <dbReference type="EMBL" id="GFR42675.1"/>
    </source>
</evidence>
<accession>A0AAD3DIX2</accession>
<evidence type="ECO:0000313" key="2">
    <source>
        <dbReference type="Proteomes" id="UP001054857"/>
    </source>
</evidence>
<feature type="non-terminal residue" evidence="1">
    <location>
        <position position="116"/>
    </location>
</feature>